<dbReference type="Gene3D" id="3.20.20.80">
    <property type="entry name" value="Glycosidases"/>
    <property type="match status" value="1"/>
</dbReference>
<dbReference type="Proteomes" id="UP000711995">
    <property type="component" value="Unassembled WGS sequence"/>
</dbReference>
<reference evidence="4 5" key="1">
    <citation type="submission" date="2020-03" db="EMBL/GenBank/DDBJ databases">
        <title>Spirochaetal bacteria isolated from arthropods constitute a novel genus Entomospira genus novum within the order Spirochaetales.</title>
        <authorList>
            <person name="Grana-Miraglia L."/>
            <person name="Sikutova S."/>
            <person name="Fingerle V."/>
            <person name="Sing A."/>
            <person name="Castillo-Ramirez S."/>
            <person name="Margos G."/>
            <person name="Rudolf I."/>
        </authorList>
    </citation>
    <scope>NUCLEOTIDE SEQUENCE [LARGE SCALE GENOMIC DNA]</scope>
    <source>
        <strain evidence="4 5">BR193</strain>
    </source>
</reference>
<protein>
    <submittedName>
        <fullName evidence="4">Alpha-glycosidase</fullName>
    </submittedName>
</protein>
<proteinExistence type="predicted"/>
<organism evidence="4 5">
    <name type="scientific">Entomospira entomophila</name>
    <dbReference type="NCBI Taxonomy" id="2719988"/>
    <lineage>
        <taxon>Bacteria</taxon>
        <taxon>Pseudomonadati</taxon>
        <taxon>Spirochaetota</taxon>
        <taxon>Spirochaetia</taxon>
        <taxon>Spirochaetales</taxon>
        <taxon>Spirochaetaceae</taxon>
        <taxon>Entomospira</taxon>
    </lineage>
</organism>
<dbReference type="CDD" id="cd02857">
    <property type="entry name" value="E_set_CDase_PDE_N"/>
    <property type="match status" value="1"/>
</dbReference>
<dbReference type="InterPro" id="IPR045857">
    <property type="entry name" value="O16G_dom_2"/>
</dbReference>
<dbReference type="EMBL" id="JAATLJ010000001">
    <property type="protein sequence ID" value="NIZ40387.1"/>
    <property type="molecule type" value="Genomic_DNA"/>
</dbReference>
<evidence type="ECO:0000259" key="3">
    <source>
        <dbReference type="SMART" id="SM00642"/>
    </source>
</evidence>
<dbReference type="Gene3D" id="3.90.400.10">
    <property type="entry name" value="Oligo-1,6-glucosidase, Domain 2"/>
    <property type="match status" value="1"/>
</dbReference>
<dbReference type="PANTHER" id="PTHR10357:SF210">
    <property type="entry name" value="MALTODEXTRIN GLUCOSIDASE"/>
    <property type="match status" value="1"/>
</dbReference>
<evidence type="ECO:0000313" key="4">
    <source>
        <dbReference type="EMBL" id="NIZ40387.1"/>
    </source>
</evidence>
<dbReference type="InterPro" id="IPR017853">
    <property type="entry name" value="GH"/>
</dbReference>
<dbReference type="Pfam" id="PF02903">
    <property type="entry name" value="Alpha-amylase_N"/>
    <property type="match status" value="1"/>
</dbReference>
<name>A0A968G9H1_9SPIO</name>
<keyword evidence="1" id="KW-0378">Hydrolase</keyword>
<dbReference type="InterPro" id="IPR004185">
    <property type="entry name" value="Glyco_hydro_13_lg-like_dom"/>
</dbReference>
<dbReference type="AlphaFoldDB" id="A0A968G9H1"/>
<gene>
    <name evidence="4" type="ORF">HCT14_02515</name>
</gene>
<dbReference type="SUPFAM" id="SSF81296">
    <property type="entry name" value="E set domains"/>
    <property type="match status" value="1"/>
</dbReference>
<dbReference type="InterPro" id="IPR006047">
    <property type="entry name" value="GH13_cat_dom"/>
</dbReference>
<comment type="caution">
    <text evidence="4">The sequence shown here is derived from an EMBL/GenBank/DDBJ whole genome shotgun (WGS) entry which is preliminary data.</text>
</comment>
<dbReference type="GO" id="GO:0004553">
    <property type="term" value="F:hydrolase activity, hydrolyzing O-glycosyl compounds"/>
    <property type="evidence" value="ECO:0007669"/>
    <property type="project" value="InterPro"/>
</dbReference>
<feature type="domain" description="Glycosyl hydrolase family 13 catalytic" evidence="3">
    <location>
        <begin position="146"/>
        <end position="509"/>
    </location>
</feature>
<evidence type="ECO:0000256" key="1">
    <source>
        <dbReference type="ARBA" id="ARBA00022801"/>
    </source>
</evidence>
<sequence length="587" mass="69058">MNLPAISHRTSDNYCYALNENQLIINLKTGYDVVSVELVYADPFEGGIMGGKWHWKGQRLAIPFKKELEQHIWWTTTITPEFKRCKYYFHLKFHDGQEICYLEDGFLAPHHLEDQATMKQMFTFPWLNPIDVVKTPSWVHETVWYQIFPDRFANGSNHDKPHIKPWQEGPVTNEEIYGGDLIGIIHKLDYLKELGITGLYLNPIFLAQSTHKYDTTDYYTVDPMFGTNQDLKNLVDQAHQKGLKVMFDGVFNHSGTDFFAWKDILQHGRESRYFDWYMIHHFPFLEQGHRTRNGDYYAFAFVDTMPKLNTNNPEVIAYFMDVVTFWVNEFDIDALRLDVANEVSHYFNKELHRTLKAMKPDFYILGEIWHDSINWLESHEFDSVMNYPLTSAISNFWLDTSKNKYQLGHQVNRCYTMYMQQTNNALFNLLDSHDTQRLMNRSQGDLDVFYQQIFLLFSMPGSPCIYYGTEVGLVGEHDPDCRRCMPWNSMEKGLYSDISQTIQAIIALRHANACMQSQHFHFENHFYQLPRLVELLKIDDNGQKIRIILNATDQDVYIEVYETLFCHKYFNHTLASGGILAYEVNLY</sequence>
<evidence type="ECO:0000313" key="5">
    <source>
        <dbReference type="Proteomes" id="UP000711995"/>
    </source>
</evidence>
<dbReference type="CDD" id="cd11338">
    <property type="entry name" value="AmyAc_CMD"/>
    <property type="match status" value="1"/>
</dbReference>
<dbReference type="SUPFAM" id="SSF51445">
    <property type="entry name" value="(Trans)glycosidases"/>
    <property type="match status" value="1"/>
</dbReference>
<keyword evidence="2" id="KW-0326">Glycosidase</keyword>
<keyword evidence="5" id="KW-1185">Reference proteome</keyword>
<dbReference type="Gene3D" id="2.60.40.10">
    <property type="entry name" value="Immunoglobulins"/>
    <property type="match status" value="1"/>
</dbReference>
<dbReference type="GO" id="GO:0005975">
    <property type="term" value="P:carbohydrate metabolic process"/>
    <property type="evidence" value="ECO:0007669"/>
    <property type="project" value="InterPro"/>
</dbReference>
<dbReference type="Pfam" id="PF00128">
    <property type="entry name" value="Alpha-amylase"/>
    <property type="match status" value="1"/>
</dbReference>
<dbReference type="InterPro" id="IPR014756">
    <property type="entry name" value="Ig_E-set"/>
</dbReference>
<dbReference type="RefSeq" id="WP_167699987.1">
    <property type="nucleotide sequence ID" value="NZ_CP118174.1"/>
</dbReference>
<dbReference type="SMART" id="SM00642">
    <property type="entry name" value="Aamy"/>
    <property type="match status" value="1"/>
</dbReference>
<evidence type="ECO:0000256" key="2">
    <source>
        <dbReference type="ARBA" id="ARBA00023295"/>
    </source>
</evidence>
<accession>A0A968G9H1</accession>
<dbReference type="InterPro" id="IPR013783">
    <property type="entry name" value="Ig-like_fold"/>
</dbReference>
<dbReference type="PANTHER" id="PTHR10357">
    <property type="entry name" value="ALPHA-AMYLASE FAMILY MEMBER"/>
    <property type="match status" value="1"/>
</dbReference>